<keyword evidence="2 3" id="KW-0548">Nucleotidyltransferase</keyword>
<dbReference type="EC" id="2.7.7.60" evidence="3"/>
<evidence type="ECO:0000256" key="1">
    <source>
        <dbReference type="ARBA" id="ARBA00022679"/>
    </source>
</evidence>
<keyword evidence="4" id="KW-1185">Reference proteome</keyword>
<dbReference type="SUPFAM" id="SSF53448">
    <property type="entry name" value="Nucleotide-diphospho-sugar transferases"/>
    <property type="match status" value="1"/>
</dbReference>
<dbReference type="FunFam" id="3.90.550.10:FF:000003">
    <property type="entry name" value="2-C-methyl-D-erythritol 4-phosphate cytidylyltransferase"/>
    <property type="match status" value="1"/>
</dbReference>
<dbReference type="STRING" id="314607.KB13_828"/>
<dbReference type="GO" id="GO:0050518">
    <property type="term" value="F:2-C-methyl-D-erythritol 4-phosphate cytidylyltransferase activity"/>
    <property type="evidence" value="ECO:0007669"/>
    <property type="project" value="UniProtKB-EC"/>
</dbReference>
<evidence type="ECO:0000256" key="2">
    <source>
        <dbReference type="ARBA" id="ARBA00022695"/>
    </source>
</evidence>
<protein>
    <submittedName>
        <fullName evidence="3">2-C-methyl-D-erythritol 4-phosphate cytidylyltransferase</fullName>
        <ecNumber evidence="3">2.7.7.60</ecNumber>
    </submittedName>
</protein>
<dbReference type="PANTHER" id="PTHR32125:SF4">
    <property type="entry name" value="2-C-METHYL-D-ERYTHRITOL 4-PHOSPHATE CYTIDYLYLTRANSFERASE, CHLOROPLASTIC"/>
    <property type="match status" value="1"/>
</dbReference>
<dbReference type="GO" id="GO:0008299">
    <property type="term" value="P:isoprenoid biosynthetic process"/>
    <property type="evidence" value="ECO:0007669"/>
    <property type="project" value="InterPro"/>
</dbReference>
<dbReference type="InterPro" id="IPR029044">
    <property type="entry name" value="Nucleotide-diphossugar_trans"/>
</dbReference>
<sequence length="217" mass="24272">MKIFTIIPASGLGQRFGSSVPKQLLHIDGEVILEKTHRIFDIEVIHKIYIAVNRVVLDLLLPLKKNFCPKSEFILCGGDNRSDTVKNALKMIANEVGEEDWVIVHDAVRPYLTNSQLSNYIDQTLKTDHGSIMAVPCVDTVKEVNGSMQITSTIDRNKIWLAHTPQMFPYNILLKALENFPGNPTDESQALEYAGFKPVVIKGPADNKKITFPEDLA</sequence>
<reference evidence="4" key="1">
    <citation type="journal article" date="2012" name="Stand. Genomic Sci.">
        <title>Genome sequence of strain HIMB624, a cultured representative from the OM43 clade of marine Betaproteobacteria.</title>
        <authorList>
            <person name="Huggett M.J."/>
            <person name="Hayakawa D.H."/>
            <person name="Rappe M.S."/>
        </authorList>
    </citation>
    <scope>NUCLEOTIDE SEQUENCE [LARGE SCALE GENOMIC DNA]</scope>
    <source>
        <strain evidence="4">KB13</strain>
    </source>
</reference>
<dbReference type="eggNOG" id="COG1211">
    <property type="taxonomic scope" value="Bacteria"/>
</dbReference>
<dbReference type="CDD" id="cd02516">
    <property type="entry name" value="CDP-ME_synthetase"/>
    <property type="match status" value="1"/>
</dbReference>
<gene>
    <name evidence="3" type="primary">ispD</name>
    <name evidence="3" type="ORF">KB13_828</name>
</gene>
<dbReference type="EMBL" id="DS995299">
    <property type="protein sequence ID" value="EDZ64696.1"/>
    <property type="molecule type" value="Genomic_DNA"/>
</dbReference>
<evidence type="ECO:0000313" key="4">
    <source>
        <dbReference type="Proteomes" id="UP000004188"/>
    </source>
</evidence>
<dbReference type="InterPro" id="IPR018294">
    <property type="entry name" value="ISPD_synthase_CS"/>
</dbReference>
<dbReference type="PROSITE" id="PS01295">
    <property type="entry name" value="ISPD"/>
    <property type="match status" value="1"/>
</dbReference>
<keyword evidence="1 3" id="KW-0808">Transferase</keyword>
<dbReference type="Gene3D" id="3.90.550.10">
    <property type="entry name" value="Spore Coat Polysaccharide Biosynthesis Protein SpsA, Chain A"/>
    <property type="match status" value="1"/>
</dbReference>
<dbReference type="InterPro" id="IPR034683">
    <property type="entry name" value="IspD/TarI"/>
</dbReference>
<dbReference type="Proteomes" id="UP000004188">
    <property type="component" value="Unassembled WGS sequence"/>
</dbReference>
<dbReference type="AlphaFoldDB" id="B6BUC9"/>
<dbReference type="PANTHER" id="PTHR32125">
    <property type="entry name" value="2-C-METHYL-D-ERYTHRITOL 4-PHOSPHATE CYTIDYLYLTRANSFERASE, CHLOROPLASTIC"/>
    <property type="match status" value="1"/>
</dbReference>
<dbReference type="Pfam" id="PF01128">
    <property type="entry name" value="IspD"/>
    <property type="match status" value="1"/>
</dbReference>
<proteinExistence type="predicted"/>
<organism evidence="3 4">
    <name type="scientific">beta proteobacterium KB13</name>
    <dbReference type="NCBI Taxonomy" id="314607"/>
    <lineage>
        <taxon>Bacteria</taxon>
        <taxon>Pseudomonadati</taxon>
        <taxon>Pseudomonadota</taxon>
        <taxon>Betaproteobacteria</taxon>
        <taxon>Nitrosomonadales</taxon>
        <taxon>OM43 clade</taxon>
    </lineage>
</organism>
<evidence type="ECO:0000313" key="3">
    <source>
        <dbReference type="EMBL" id="EDZ64696.1"/>
    </source>
</evidence>
<dbReference type="HOGENOM" id="CLU_061281_3_1_4"/>
<dbReference type="InterPro" id="IPR050088">
    <property type="entry name" value="IspD/TarI_cytidylyltransf_bact"/>
</dbReference>
<accession>B6BUC9</accession>
<name>B6BUC9_9PROT</name>